<comment type="caution">
    <text evidence="2">The sequence shown here is derived from an EMBL/GenBank/DDBJ whole genome shotgun (WGS) entry which is preliminary data.</text>
</comment>
<name>A0A9D4MHS3_DREPO</name>
<feature type="non-terminal residue" evidence="2">
    <location>
        <position position="73"/>
    </location>
</feature>
<accession>A0A9D4MHS3</accession>
<dbReference type="AlphaFoldDB" id="A0A9D4MHS3"/>
<evidence type="ECO:0000313" key="3">
    <source>
        <dbReference type="Proteomes" id="UP000828390"/>
    </source>
</evidence>
<dbReference type="Proteomes" id="UP000828390">
    <property type="component" value="Unassembled WGS sequence"/>
</dbReference>
<sequence>VPCKALLSVLGALTCIGEKTVKDCGDRAPPPESMCPDDTGIQDECIRCCTMISLRLLREHAKICEGEEEGSST</sequence>
<reference evidence="2" key="1">
    <citation type="journal article" date="2019" name="bioRxiv">
        <title>The Genome of the Zebra Mussel, Dreissena polymorpha: A Resource for Invasive Species Research.</title>
        <authorList>
            <person name="McCartney M.A."/>
            <person name="Auch B."/>
            <person name="Kono T."/>
            <person name="Mallez S."/>
            <person name="Zhang Y."/>
            <person name="Obille A."/>
            <person name="Becker A."/>
            <person name="Abrahante J.E."/>
            <person name="Garbe J."/>
            <person name="Badalamenti J.P."/>
            <person name="Herman A."/>
            <person name="Mangelson H."/>
            <person name="Liachko I."/>
            <person name="Sullivan S."/>
            <person name="Sone E.D."/>
            <person name="Koren S."/>
            <person name="Silverstein K.A.T."/>
            <person name="Beckman K.B."/>
            <person name="Gohl D.M."/>
        </authorList>
    </citation>
    <scope>NUCLEOTIDE SEQUENCE</scope>
    <source>
        <strain evidence="2">Duluth1</strain>
        <tissue evidence="2">Whole animal</tissue>
    </source>
</reference>
<proteinExistence type="predicted"/>
<gene>
    <name evidence="2" type="ORF">DPMN_001715</name>
</gene>
<organism evidence="2 3">
    <name type="scientific">Dreissena polymorpha</name>
    <name type="common">Zebra mussel</name>
    <name type="synonym">Mytilus polymorpha</name>
    <dbReference type="NCBI Taxonomy" id="45954"/>
    <lineage>
        <taxon>Eukaryota</taxon>
        <taxon>Metazoa</taxon>
        <taxon>Spiralia</taxon>
        <taxon>Lophotrochozoa</taxon>
        <taxon>Mollusca</taxon>
        <taxon>Bivalvia</taxon>
        <taxon>Autobranchia</taxon>
        <taxon>Heteroconchia</taxon>
        <taxon>Euheterodonta</taxon>
        <taxon>Imparidentia</taxon>
        <taxon>Neoheterodontei</taxon>
        <taxon>Myida</taxon>
        <taxon>Dreissenoidea</taxon>
        <taxon>Dreissenidae</taxon>
        <taxon>Dreissena</taxon>
    </lineage>
</organism>
<keyword evidence="3" id="KW-1185">Reference proteome</keyword>
<keyword evidence="1" id="KW-0732">Signal</keyword>
<protein>
    <submittedName>
        <fullName evidence="2">Uncharacterized protein</fullName>
    </submittedName>
</protein>
<evidence type="ECO:0000256" key="1">
    <source>
        <dbReference type="SAM" id="SignalP"/>
    </source>
</evidence>
<feature type="chain" id="PRO_5038395719" evidence="1">
    <location>
        <begin position="18"/>
        <end position="73"/>
    </location>
</feature>
<dbReference type="EMBL" id="JAIWYP010000001">
    <property type="protein sequence ID" value="KAH3877837.1"/>
    <property type="molecule type" value="Genomic_DNA"/>
</dbReference>
<reference evidence="2" key="2">
    <citation type="submission" date="2020-11" db="EMBL/GenBank/DDBJ databases">
        <authorList>
            <person name="McCartney M.A."/>
            <person name="Auch B."/>
            <person name="Kono T."/>
            <person name="Mallez S."/>
            <person name="Becker A."/>
            <person name="Gohl D.M."/>
            <person name="Silverstein K.A.T."/>
            <person name="Koren S."/>
            <person name="Bechman K.B."/>
            <person name="Herman A."/>
            <person name="Abrahante J.E."/>
            <person name="Garbe J."/>
        </authorList>
    </citation>
    <scope>NUCLEOTIDE SEQUENCE</scope>
    <source>
        <strain evidence="2">Duluth1</strain>
        <tissue evidence="2">Whole animal</tissue>
    </source>
</reference>
<feature type="signal peptide" evidence="1">
    <location>
        <begin position="1"/>
        <end position="17"/>
    </location>
</feature>
<evidence type="ECO:0000313" key="2">
    <source>
        <dbReference type="EMBL" id="KAH3877837.1"/>
    </source>
</evidence>